<gene>
    <name evidence="2" type="ORF">L486_04357</name>
</gene>
<proteinExistence type="predicted"/>
<feature type="compositionally biased region" description="Polar residues" evidence="1">
    <location>
        <begin position="1"/>
        <end position="25"/>
    </location>
</feature>
<accession>A0A1B9IS07</accession>
<protein>
    <submittedName>
        <fullName evidence="2">Uncharacterized protein</fullName>
    </submittedName>
</protein>
<keyword evidence="3" id="KW-1185">Reference proteome</keyword>
<dbReference type="Proteomes" id="UP000092583">
    <property type="component" value="Unassembled WGS sequence"/>
</dbReference>
<feature type="region of interest" description="Disordered" evidence="1">
    <location>
        <begin position="1"/>
        <end position="100"/>
    </location>
</feature>
<dbReference type="EMBL" id="KI669462">
    <property type="protein sequence ID" value="OCF58326.1"/>
    <property type="molecule type" value="Genomic_DNA"/>
</dbReference>
<reference evidence="2 3" key="1">
    <citation type="submission" date="2013-07" db="EMBL/GenBank/DDBJ databases">
        <title>The Genome Sequence of Kwoniella mangroviensis CBS10435.</title>
        <authorList>
            <consortium name="The Broad Institute Genome Sequencing Platform"/>
            <person name="Cuomo C."/>
            <person name="Litvintseva A."/>
            <person name="Chen Y."/>
            <person name="Heitman J."/>
            <person name="Sun S."/>
            <person name="Springer D."/>
            <person name="Dromer F."/>
            <person name="Young S.K."/>
            <person name="Zeng Q."/>
            <person name="Gargeya S."/>
            <person name="Fitzgerald M."/>
            <person name="Abouelleil A."/>
            <person name="Alvarado L."/>
            <person name="Berlin A.M."/>
            <person name="Chapman S.B."/>
            <person name="Dewar J."/>
            <person name="Goldberg J."/>
            <person name="Griggs A."/>
            <person name="Gujja S."/>
            <person name="Hansen M."/>
            <person name="Howarth C."/>
            <person name="Imamovic A."/>
            <person name="Larimer J."/>
            <person name="McCowan C."/>
            <person name="Murphy C."/>
            <person name="Pearson M."/>
            <person name="Priest M."/>
            <person name="Roberts A."/>
            <person name="Saif S."/>
            <person name="Shea T."/>
            <person name="Sykes S."/>
            <person name="Wortman J."/>
            <person name="Nusbaum C."/>
            <person name="Birren B."/>
        </authorList>
    </citation>
    <scope>NUCLEOTIDE SEQUENCE [LARGE SCALE GENOMIC DNA]</scope>
    <source>
        <strain evidence="2 3">CBS 10435</strain>
    </source>
</reference>
<sequence>MGASSSKAARRLPTSTTSSNISRATAQGVKPSTLPYGGHPPPGSPKPHPDGQEPDPLMEAPTYLEQGLAGETRTPSEQEGKVQPGDRGANVGAEADAKGMARGGMGRVEFSGAKDDAITKDAMDPQFMNNLSRLGQVRIQDAGEFVPTQAQRTLLSRSSHPEYTTPLTPFSAPPSNHLTVPLLVSLLDKLKSLSPTQDASAVYKEYGVEKSVMDDVRRFVNSVSVAEEDEVRVEEGEEVREMKAIWV</sequence>
<organism evidence="2 3">
    <name type="scientific">Kwoniella mangroviensis CBS 10435</name>
    <dbReference type="NCBI Taxonomy" id="1331196"/>
    <lineage>
        <taxon>Eukaryota</taxon>
        <taxon>Fungi</taxon>
        <taxon>Dikarya</taxon>
        <taxon>Basidiomycota</taxon>
        <taxon>Agaricomycotina</taxon>
        <taxon>Tremellomycetes</taxon>
        <taxon>Tremellales</taxon>
        <taxon>Cryptococcaceae</taxon>
        <taxon>Kwoniella</taxon>
    </lineage>
</organism>
<reference evidence="3" key="2">
    <citation type="submission" date="2013-12" db="EMBL/GenBank/DDBJ databases">
        <title>Evolution of pathogenesis and genome organization in the Tremellales.</title>
        <authorList>
            <person name="Cuomo C."/>
            <person name="Litvintseva A."/>
            <person name="Heitman J."/>
            <person name="Chen Y."/>
            <person name="Sun S."/>
            <person name="Springer D."/>
            <person name="Dromer F."/>
            <person name="Young S."/>
            <person name="Zeng Q."/>
            <person name="Chapman S."/>
            <person name="Gujja S."/>
            <person name="Saif S."/>
            <person name="Birren B."/>
        </authorList>
    </citation>
    <scope>NUCLEOTIDE SEQUENCE [LARGE SCALE GENOMIC DNA]</scope>
    <source>
        <strain evidence="3">CBS 10435</strain>
    </source>
</reference>
<dbReference type="AlphaFoldDB" id="A0A1B9IS07"/>
<name>A0A1B9IS07_9TREE</name>
<dbReference type="OrthoDB" id="4085451at2759"/>
<evidence type="ECO:0000313" key="2">
    <source>
        <dbReference type="EMBL" id="OCF58326.1"/>
    </source>
</evidence>
<evidence type="ECO:0000256" key="1">
    <source>
        <dbReference type="SAM" id="MobiDB-lite"/>
    </source>
</evidence>
<evidence type="ECO:0000313" key="3">
    <source>
        <dbReference type="Proteomes" id="UP000092583"/>
    </source>
</evidence>